<dbReference type="InterPro" id="IPR008920">
    <property type="entry name" value="TF_FadR/GntR_C"/>
</dbReference>
<dbReference type="InterPro" id="IPR000524">
    <property type="entry name" value="Tscrpt_reg_HTH_GntR"/>
</dbReference>
<sequence length="224" mass="26121">MDETMLQSGSAGNLVYQQLKQQIVSLELPPGTALSEKETSLTFHVSRTPVRESFVRLAQEGLLLVLPQRGTRVSLIDPDMVEEARFMREQLEKAVIRLACESFPADKLQEMENNLVMQQESMKQLDGKRMFELDEAFHRILFEGVRKMGTWNVIQQMNAHLNRTRVLWLSLDPHWGNLFEQHREMIQAIRSRNADLAERIMKEHLTLSISNLPVLKQRYPEYFK</sequence>
<evidence type="ECO:0000313" key="5">
    <source>
        <dbReference type="EMBL" id="OMF49631.1"/>
    </source>
</evidence>
<dbReference type="AlphaFoldDB" id="A0A1R1ECW9"/>
<keyword evidence="1" id="KW-0805">Transcription regulation</keyword>
<dbReference type="Pfam" id="PF07729">
    <property type="entry name" value="FCD"/>
    <property type="match status" value="1"/>
</dbReference>
<feature type="domain" description="HTH gntR-type" evidence="4">
    <location>
        <begin position="9"/>
        <end position="76"/>
    </location>
</feature>
<gene>
    <name evidence="5" type="ORF">BK138_29575</name>
</gene>
<dbReference type="SMART" id="SM00345">
    <property type="entry name" value="HTH_GNTR"/>
    <property type="match status" value="1"/>
</dbReference>
<dbReference type="InterPro" id="IPR011711">
    <property type="entry name" value="GntR_C"/>
</dbReference>
<keyword evidence="3" id="KW-0804">Transcription</keyword>
<dbReference type="SUPFAM" id="SSF48008">
    <property type="entry name" value="GntR ligand-binding domain-like"/>
    <property type="match status" value="1"/>
</dbReference>
<dbReference type="SMART" id="SM00895">
    <property type="entry name" value="FCD"/>
    <property type="match status" value="1"/>
</dbReference>
<name>A0A1R1ECW9_9BACL</name>
<protein>
    <submittedName>
        <fullName evidence="5">GntR family transcriptional regulator</fullName>
    </submittedName>
</protein>
<dbReference type="EMBL" id="MRTP01000013">
    <property type="protein sequence ID" value="OMF49631.1"/>
    <property type="molecule type" value="Genomic_DNA"/>
</dbReference>
<dbReference type="GO" id="GO:0003677">
    <property type="term" value="F:DNA binding"/>
    <property type="evidence" value="ECO:0007669"/>
    <property type="project" value="UniProtKB-KW"/>
</dbReference>
<proteinExistence type="predicted"/>
<evidence type="ECO:0000256" key="3">
    <source>
        <dbReference type="ARBA" id="ARBA00023163"/>
    </source>
</evidence>
<accession>A0A1R1ECW9</accession>
<dbReference type="Gene3D" id="1.20.120.530">
    <property type="entry name" value="GntR ligand-binding domain-like"/>
    <property type="match status" value="1"/>
</dbReference>
<organism evidence="5 6">
    <name type="scientific">Paenibacillus rhizosphaerae</name>
    <dbReference type="NCBI Taxonomy" id="297318"/>
    <lineage>
        <taxon>Bacteria</taxon>
        <taxon>Bacillati</taxon>
        <taxon>Bacillota</taxon>
        <taxon>Bacilli</taxon>
        <taxon>Bacillales</taxon>
        <taxon>Paenibacillaceae</taxon>
        <taxon>Paenibacillus</taxon>
    </lineage>
</organism>
<dbReference type="PANTHER" id="PTHR43537">
    <property type="entry name" value="TRANSCRIPTIONAL REGULATOR, GNTR FAMILY"/>
    <property type="match status" value="1"/>
</dbReference>
<reference evidence="5 6" key="1">
    <citation type="submission" date="2016-11" db="EMBL/GenBank/DDBJ databases">
        <title>Paenibacillus species isolates.</title>
        <authorList>
            <person name="Beno S.M."/>
        </authorList>
    </citation>
    <scope>NUCLEOTIDE SEQUENCE [LARGE SCALE GENOMIC DNA]</scope>
    <source>
        <strain evidence="5 6">FSL R5-0378</strain>
    </source>
</reference>
<keyword evidence="6" id="KW-1185">Reference proteome</keyword>
<dbReference type="InterPro" id="IPR036388">
    <property type="entry name" value="WH-like_DNA-bd_sf"/>
</dbReference>
<evidence type="ECO:0000256" key="2">
    <source>
        <dbReference type="ARBA" id="ARBA00023125"/>
    </source>
</evidence>
<evidence type="ECO:0000256" key="1">
    <source>
        <dbReference type="ARBA" id="ARBA00023015"/>
    </source>
</evidence>
<dbReference type="SUPFAM" id="SSF46785">
    <property type="entry name" value="Winged helix' DNA-binding domain"/>
    <property type="match status" value="1"/>
</dbReference>
<dbReference type="CDD" id="cd07377">
    <property type="entry name" value="WHTH_GntR"/>
    <property type="match status" value="1"/>
</dbReference>
<dbReference type="STRING" id="297318.BK138_29575"/>
<dbReference type="InterPro" id="IPR036390">
    <property type="entry name" value="WH_DNA-bd_sf"/>
</dbReference>
<dbReference type="RefSeq" id="WP_076175161.1">
    <property type="nucleotide sequence ID" value="NZ_MRTP01000013.1"/>
</dbReference>
<dbReference type="Proteomes" id="UP000187172">
    <property type="component" value="Unassembled WGS sequence"/>
</dbReference>
<evidence type="ECO:0000259" key="4">
    <source>
        <dbReference type="PROSITE" id="PS50949"/>
    </source>
</evidence>
<comment type="caution">
    <text evidence="5">The sequence shown here is derived from an EMBL/GenBank/DDBJ whole genome shotgun (WGS) entry which is preliminary data.</text>
</comment>
<dbReference type="PROSITE" id="PS50949">
    <property type="entry name" value="HTH_GNTR"/>
    <property type="match status" value="1"/>
</dbReference>
<dbReference type="PANTHER" id="PTHR43537:SF51">
    <property type="entry name" value="HTH-TYPE TRANSCRIPTIONAL REGULATOR LGOR-RELATED"/>
    <property type="match status" value="1"/>
</dbReference>
<evidence type="ECO:0000313" key="6">
    <source>
        <dbReference type="Proteomes" id="UP000187172"/>
    </source>
</evidence>
<dbReference type="GO" id="GO:0003700">
    <property type="term" value="F:DNA-binding transcription factor activity"/>
    <property type="evidence" value="ECO:0007669"/>
    <property type="project" value="InterPro"/>
</dbReference>
<dbReference type="Gene3D" id="1.10.10.10">
    <property type="entry name" value="Winged helix-like DNA-binding domain superfamily/Winged helix DNA-binding domain"/>
    <property type="match status" value="1"/>
</dbReference>
<dbReference type="Pfam" id="PF00392">
    <property type="entry name" value="GntR"/>
    <property type="match status" value="1"/>
</dbReference>
<keyword evidence="2" id="KW-0238">DNA-binding</keyword>